<reference evidence="2 3" key="1">
    <citation type="journal article" date="2014" name="Genome Announc.">
        <title>Genome Sequence of Afipia felis Strain 76713, Isolated in Hospital Water Using an Amoeba Co-Culture Procedure.</title>
        <authorList>
            <person name="Benamar S."/>
            <person name="La Scola B."/>
            <person name="Croce O."/>
        </authorList>
    </citation>
    <scope>NUCLEOTIDE SEQUENCE [LARGE SCALE GENOMIC DNA]</scope>
    <source>
        <strain evidence="2 3">76713</strain>
    </source>
</reference>
<evidence type="ECO:0000313" key="2">
    <source>
        <dbReference type="EMBL" id="CEG10500.1"/>
    </source>
</evidence>
<dbReference type="EMBL" id="CCAZ020000003">
    <property type="protein sequence ID" value="CEG10500.1"/>
    <property type="molecule type" value="Genomic_DNA"/>
</dbReference>
<dbReference type="AlphaFoldDB" id="A0A090MT24"/>
<accession>A0A090MT24</accession>
<comment type="caution">
    <text evidence="2">The sequence shown here is derived from an EMBL/GenBank/DDBJ whole genome shotgun (WGS) entry which is preliminary data.</text>
</comment>
<feature type="compositionally biased region" description="Basic residues" evidence="1">
    <location>
        <begin position="1"/>
        <end position="12"/>
    </location>
</feature>
<feature type="region of interest" description="Disordered" evidence="1">
    <location>
        <begin position="1"/>
        <end position="45"/>
    </location>
</feature>
<evidence type="ECO:0000313" key="3">
    <source>
        <dbReference type="Proteomes" id="UP000035762"/>
    </source>
</evidence>
<organism evidence="2 3">
    <name type="scientific">Afipia felis</name>
    <name type="common">Cat scratch disease bacillus</name>
    <dbReference type="NCBI Taxonomy" id="1035"/>
    <lineage>
        <taxon>Bacteria</taxon>
        <taxon>Pseudomonadati</taxon>
        <taxon>Pseudomonadota</taxon>
        <taxon>Alphaproteobacteria</taxon>
        <taxon>Hyphomicrobiales</taxon>
        <taxon>Nitrobacteraceae</taxon>
        <taxon>Afipia</taxon>
    </lineage>
</organism>
<dbReference type="Proteomes" id="UP000035762">
    <property type="component" value="Unassembled WGS sequence"/>
</dbReference>
<name>A0A090MT24_AFIFE</name>
<dbReference type="STRING" id="1035.BN961_03940"/>
<gene>
    <name evidence="2" type="ORF">BN961_03940</name>
</gene>
<keyword evidence="3" id="KW-1185">Reference proteome</keyword>
<protein>
    <submittedName>
        <fullName evidence="2">Uncharacterized protein</fullName>
    </submittedName>
</protein>
<evidence type="ECO:0000256" key="1">
    <source>
        <dbReference type="SAM" id="MobiDB-lite"/>
    </source>
</evidence>
<sequence>MRVRGVAGKHHPSVAVGRRLAGSVRPCGREPEGGQGDVGAGDPAQNNLHVLHRDRLCAVEGAAIEVDHRDRAGLRVGVHARPGIGASDAERLRVCQFHLDRVAGEFGIGAGEFEAASLAHGAAPAIAAH</sequence>
<proteinExistence type="predicted"/>